<dbReference type="EMBL" id="CAADFQ010000029">
    <property type="protein sequence ID" value="VFK32085.1"/>
    <property type="molecule type" value="Genomic_DNA"/>
</dbReference>
<sequence>MRSVLLDTNLLVLLVVGRCNTGYISNHKRTRIFSVEDYQLLIEIIGGYDTVWVTSHCFAEASNLLKQTTGKKAGDLLFCLSELVARCRESHIEKSLLFDKTCFTRLGVADTGFVIKSKRVSCSFTVDLDLYLEVSRSGGKVINSSEATPQTNEP</sequence>
<evidence type="ECO:0000313" key="2">
    <source>
        <dbReference type="EMBL" id="VFK32085.1"/>
    </source>
</evidence>
<dbReference type="EMBL" id="CAADFO010000028">
    <property type="protein sequence ID" value="VFK27528.1"/>
    <property type="molecule type" value="Genomic_DNA"/>
</dbReference>
<organism evidence="3">
    <name type="scientific">Candidatus Kentrum sp. MB</name>
    <dbReference type="NCBI Taxonomy" id="2138164"/>
    <lineage>
        <taxon>Bacteria</taxon>
        <taxon>Pseudomonadati</taxon>
        <taxon>Pseudomonadota</taxon>
        <taxon>Gammaproteobacteria</taxon>
        <taxon>Candidatus Kentrum</taxon>
    </lineage>
</organism>
<dbReference type="EMBL" id="CAADGH010000028">
    <property type="protein sequence ID" value="VFK75649.1"/>
    <property type="molecule type" value="Genomic_DNA"/>
</dbReference>
<reference evidence="3" key="1">
    <citation type="submission" date="2019-02" db="EMBL/GenBank/DDBJ databases">
        <authorList>
            <person name="Gruber-Vodicka R. H."/>
            <person name="Seah K. B. B."/>
        </authorList>
    </citation>
    <scope>NUCLEOTIDE SEQUENCE</scope>
    <source>
        <strain evidence="1">BECK_BZ197</strain>
        <strain evidence="3">BECK_BZ198</strain>
        <strain evidence="2">BECK_BZ199</strain>
    </source>
</reference>
<gene>
    <name evidence="1" type="ORF">BECKMB1821G_GA0114241_102837</name>
    <name evidence="3" type="ORF">BECKMB1821H_GA0114242_102812</name>
    <name evidence="2" type="ORF">BECKMB1821I_GA0114274_102936</name>
</gene>
<proteinExistence type="predicted"/>
<dbReference type="AlphaFoldDB" id="A0A451BBK8"/>
<evidence type="ECO:0000313" key="1">
    <source>
        <dbReference type="EMBL" id="VFK27528.1"/>
    </source>
</evidence>
<evidence type="ECO:0000313" key="3">
    <source>
        <dbReference type="EMBL" id="VFK75649.1"/>
    </source>
</evidence>
<accession>A0A451BBK8</accession>
<name>A0A451BBK8_9GAMM</name>
<protein>
    <recommendedName>
        <fullName evidence="4">PIN domain-containing protein</fullName>
    </recommendedName>
</protein>
<evidence type="ECO:0008006" key="4">
    <source>
        <dbReference type="Google" id="ProtNLM"/>
    </source>
</evidence>